<dbReference type="Pfam" id="PF13503">
    <property type="entry name" value="DUF4123"/>
    <property type="match status" value="1"/>
</dbReference>
<evidence type="ECO:0000313" key="3">
    <source>
        <dbReference type="Proteomes" id="UP000247480"/>
    </source>
</evidence>
<protein>
    <submittedName>
        <fullName evidence="2">Ribonucleotide reductase beta subunit</fullName>
    </submittedName>
</protein>
<gene>
    <name evidence="2" type="ORF">KPSA1_04263</name>
</gene>
<dbReference type="InterPro" id="IPR025391">
    <property type="entry name" value="DUF4123"/>
</dbReference>
<sequence length="307" mass="35519">MRFANNRLRKGDRAMDKSNYLLIDGMLRPDAIKQLYQLTEVLEIAPLYLGTRWSNIMDMGPVLVQLPSQSVLAREWHGDAAQRIDACIFHSSASLKIVAAHLRQYLNPDDYLGNSSLLRFADPLVMHHWLSSYSREHLSQVLGPIQQLWVQPPLRGWQHGNVSPPATFLNEQPNTTSKPHFALLGEPQLKAFENCYRWLFEERIHDWLRKSDPLAFANQTDDQIESWLKQALDSAMAWGLTCENALATWADICHDWGLDFTEQPQGPYQSWRALYPEHLQLSPELRINVLDEYRQKTRKPTDAPHDR</sequence>
<evidence type="ECO:0000259" key="1">
    <source>
        <dbReference type="Pfam" id="PF13503"/>
    </source>
</evidence>
<dbReference type="EMBL" id="BGJZ01000205">
    <property type="protein sequence ID" value="GBH10837.1"/>
    <property type="molecule type" value="Genomic_DNA"/>
</dbReference>
<reference evidence="2 3" key="1">
    <citation type="submission" date="2018-04" db="EMBL/GenBank/DDBJ databases">
        <title>Draft genome sequence of Pseudomonas syringae pv. actinidiae biovar 1 strains isolated from kiwifruit in Kagawa prefecture.</title>
        <authorList>
            <person name="Tabuchi M."/>
            <person name="Saito M."/>
            <person name="Fujiwara S."/>
            <person name="Sasa N."/>
            <person name="Akimitsu K."/>
            <person name="Gomi K."/>
            <person name="Konishi-Sugita S."/>
            <person name="Hamano K."/>
            <person name="Kataoka I."/>
        </authorList>
    </citation>
    <scope>NUCLEOTIDE SEQUENCE [LARGE SCALE GENOMIC DNA]</scope>
    <source>
        <strain evidence="2 3">MAFF212206</strain>
    </source>
</reference>
<evidence type="ECO:0000313" key="2">
    <source>
        <dbReference type="EMBL" id="GBH10837.1"/>
    </source>
</evidence>
<dbReference type="Proteomes" id="UP000247480">
    <property type="component" value="Unassembled WGS sequence"/>
</dbReference>
<accession>A0A2V0QDN0</accession>
<organism evidence="2 3">
    <name type="scientific">Pseudomonas syringae pv. actinidiae</name>
    <dbReference type="NCBI Taxonomy" id="103796"/>
    <lineage>
        <taxon>Bacteria</taxon>
        <taxon>Pseudomonadati</taxon>
        <taxon>Pseudomonadota</taxon>
        <taxon>Gammaproteobacteria</taxon>
        <taxon>Pseudomonadales</taxon>
        <taxon>Pseudomonadaceae</taxon>
        <taxon>Pseudomonas</taxon>
        <taxon>Pseudomonas syringae</taxon>
    </lineage>
</organism>
<dbReference type="AlphaFoldDB" id="A0A2V0QDN0"/>
<proteinExistence type="predicted"/>
<name>A0A2V0QDN0_PSESF</name>
<feature type="domain" description="DUF4123" evidence="1">
    <location>
        <begin position="20"/>
        <end position="140"/>
    </location>
</feature>
<comment type="caution">
    <text evidence="2">The sequence shown here is derived from an EMBL/GenBank/DDBJ whole genome shotgun (WGS) entry which is preliminary data.</text>
</comment>